<accession>A0A6I5RM90</accession>
<dbReference type="EMBL" id="JAAHBT010000019">
    <property type="protein sequence ID" value="NES08839.1"/>
    <property type="molecule type" value="Genomic_DNA"/>
</dbReference>
<gene>
    <name evidence="1" type="ORF">G3O07_02410</name>
</gene>
<proteinExistence type="predicted"/>
<dbReference type="Proteomes" id="UP000471751">
    <property type="component" value="Unassembled WGS sequence"/>
</dbReference>
<dbReference type="AlphaFoldDB" id="A0A6I5RM90"/>
<organism evidence="1 2">
    <name type="scientific">Pseudomonas laurentiana</name>
    <dbReference type="NCBI Taxonomy" id="2364649"/>
    <lineage>
        <taxon>Bacteria</taxon>
        <taxon>Pseudomonadati</taxon>
        <taxon>Pseudomonadota</taxon>
        <taxon>Gammaproteobacteria</taxon>
        <taxon>Pseudomonadales</taxon>
        <taxon>Pseudomonadaceae</taxon>
        <taxon>Pseudomonas</taxon>
    </lineage>
</organism>
<evidence type="ECO:0000313" key="1">
    <source>
        <dbReference type="EMBL" id="NES08839.1"/>
    </source>
</evidence>
<name>A0A6I5RM90_9PSED</name>
<protein>
    <submittedName>
        <fullName evidence="1">Uncharacterized protein</fullName>
    </submittedName>
</protein>
<reference evidence="1 2" key="1">
    <citation type="submission" date="2020-02" db="EMBL/GenBank/DDBJ databases">
        <title>Broccoli isolated Pseudomonas sp.</title>
        <authorList>
            <person name="Fujikawa T."/>
            <person name="Sawada H."/>
        </authorList>
    </citation>
    <scope>NUCLEOTIDE SEQUENCE [LARGE SCALE GENOMIC DNA]</scope>
    <source>
        <strain evidence="1 2">JCM 32154</strain>
    </source>
</reference>
<evidence type="ECO:0000313" key="2">
    <source>
        <dbReference type="Proteomes" id="UP000471751"/>
    </source>
</evidence>
<sequence length="181" mass="20185">MPAHVTPSNPAAVTAGLTASVTAPTFFREKTGNTETNRQNLPTSHSSKIAKPLILLAFKKLARHLLYVWYNNNKKCDNPIKTRRNDSGITRTTTAETQLTDFFGDDVLFGGVPHDQTQRTIKLPQGSACQVVSAMMKADQRSKKIRLLLIPDGDRPQHRGRGRQKQQKATLTIIKRARNNL</sequence>
<keyword evidence="2" id="KW-1185">Reference proteome</keyword>
<comment type="caution">
    <text evidence="1">The sequence shown here is derived from an EMBL/GenBank/DDBJ whole genome shotgun (WGS) entry which is preliminary data.</text>
</comment>